<evidence type="ECO:0000313" key="1">
    <source>
        <dbReference type="EMBL" id="CAC5362187.1"/>
    </source>
</evidence>
<dbReference type="Proteomes" id="UP000507470">
    <property type="component" value="Unassembled WGS sequence"/>
</dbReference>
<gene>
    <name evidence="1" type="ORF">MCOR_4029</name>
</gene>
<keyword evidence="2" id="KW-1185">Reference proteome</keyword>
<organism evidence="1 2">
    <name type="scientific">Mytilus coruscus</name>
    <name type="common">Sea mussel</name>
    <dbReference type="NCBI Taxonomy" id="42192"/>
    <lineage>
        <taxon>Eukaryota</taxon>
        <taxon>Metazoa</taxon>
        <taxon>Spiralia</taxon>
        <taxon>Lophotrochozoa</taxon>
        <taxon>Mollusca</taxon>
        <taxon>Bivalvia</taxon>
        <taxon>Autobranchia</taxon>
        <taxon>Pteriomorphia</taxon>
        <taxon>Mytilida</taxon>
        <taxon>Mytiloidea</taxon>
        <taxon>Mytilidae</taxon>
        <taxon>Mytilinae</taxon>
        <taxon>Mytilus</taxon>
    </lineage>
</organism>
<proteinExistence type="predicted"/>
<dbReference type="EMBL" id="CACVKT020000733">
    <property type="protein sequence ID" value="CAC5362187.1"/>
    <property type="molecule type" value="Genomic_DNA"/>
</dbReference>
<reference evidence="1 2" key="1">
    <citation type="submission" date="2020-06" db="EMBL/GenBank/DDBJ databases">
        <authorList>
            <person name="Li R."/>
            <person name="Bekaert M."/>
        </authorList>
    </citation>
    <scope>NUCLEOTIDE SEQUENCE [LARGE SCALE GENOMIC DNA]</scope>
    <source>
        <strain evidence="2">wild</strain>
    </source>
</reference>
<accession>A0A6J8A7P7</accession>
<name>A0A6J8A7P7_MYTCO</name>
<dbReference type="OrthoDB" id="6159404at2759"/>
<protein>
    <submittedName>
        <fullName evidence="1">Uncharacterized protein</fullName>
    </submittedName>
</protein>
<evidence type="ECO:0000313" key="2">
    <source>
        <dbReference type="Proteomes" id="UP000507470"/>
    </source>
</evidence>
<sequence>MANGLYTHKLKVYNSSSIDGIKKTFQGEAYDCIISPTPPKCCTGNQKNRTAITAYFINYVTSQCISYLKASRLFTELSRNQLKICLKKEIDKNIGNDFIQCTNKNNQSLYSTKALFEECFDYSMEVSQALDFKIWEEFVLKRYIMGRWISIGRRMTDSLKIVLFFTILLSQLHSIDTVSKQKSTKATIQSPVPVRDFTPQLMTPIFEVMRLHGEAERDEVNKKIQNGNKKTPKYNQYLLITIVSDEEINQAKNWGKSFPSEFSEKRRIVFLLNERDHGKEYYNPDRELHGEIIAIHFGEIERIMGDFKKDPKTKYKYPIMLLYSHYIPCAHVQNLGYSCSEELMNYAKGRINEFTMLVAYTTVFKNTDEKSSFDFMRNGGINAFMYMANGPYAHELKVYTANSIDGIKRTFQGEAYDCISDFPPSKCCTGNQKNRAAITAYFINYLTYQCISKSKSTRLFTELSRNQLKICLKKEIDKNIGDDCVQCSRKNTESLKATKTLFEFCFDRSIEVTESLGKPRTNVYEPDWVPCPNCNWNVIYSPPGPKSDKNKLPKVICANSVNSMESLCSFYEQHKESRYSKPFNKWFATIP</sequence>
<dbReference type="AlphaFoldDB" id="A0A6J8A7P7"/>